<reference evidence="2" key="2">
    <citation type="journal article" date="2022" name="Res Sq">
        <title>Comparative Genomics Reveals Insights into the Divergent Evolution of Astigmatic Mites and Household Pest Adaptations.</title>
        <authorList>
            <person name="Xiong Q."/>
            <person name="Wan A.T.-Y."/>
            <person name="Liu X.-Y."/>
            <person name="Fung C.S.-H."/>
            <person name="Xiao X."/>
            <person name="Malainual N."/>
            <person name="Hou J."/>
            <person name="Wang L."/>
            <person name="Wang M."/>
            <person name="Yang K."/>
            <person name="Cui Y."/>
            <person name="Leung E."/>
            <person name="Nong W."/>
            <person name="Shin S.-K."/>
            <person name="Au S."/>
            <person name="Jeong K.Y."/>
            <person name="Chew F.T."/>
            <person name="Hui J."/>
            <person name="Leung T.F."/>
            <person name="Tungtrongchitr A."/>
            <person name="Zhong N."/>
            <person name="Liu Z."/>
            <person name="Tsui S."/>
        </authorList>
    </citation>
    <scope>NUCLEOTIDE SEQUENCE</scope>
    <source>
        <strain evidence="2">Derf</strain>
        <tissue evidence="2">Whole organism</tissue>
    </source>
</reference>
<sequence length="275" mass="32590">MSLSKNPNDNDNDDDHNDRIIKRNNRQLVWDIVDNDSNSLTRIQLENNYDDDDDDNVDVDVDVDDYDWPLLRHTPSMKTAIIQRGSKTTTDMNKTKIIDYDNLIDSFSFGINDDNNDENNNTIMTIDNPLQEIKQIFDEILEQPTLTRPRPSIFERLIPKTHLPQIEFGLFTKTTKIQSPTISKQKQQKHVPILIKKELSKNQTSSSSSYTGPIKLPEYSRQQCDRFTEQLKSSSNQLRQRIQQIYNNHRRRQLEQDKKFEEQLHRLEQRYYRHP</sequence>
<reference evidence="2" key="1">
    <citation type="submission" date="2013-05" db="EMBL/GenBank/DDBJ databases">
        <authorList>
            <person name="Yim A.K.Y."/>
            <person name="Chan T.F."/>
            <person name="Ji K.M."/>
            <person name="Liu X.Y."/>
            <person name="Zhou J.W."/>
            <person name="Li R.Q."/>
            <person name="Yang K.Y."/>
            <person name="Li J."/>
            <person name="Li M."/>
            <person name="Law P.T.W."/>
            <person name="Wu Y.L."/>
            <person name="Cai Z.L."/>
            <person name="Qin H."/>
            <person name="Bao Y."/>
            <person name="Leung R.K.K."/>
            <person name="Ng P.K.S."/>
            <person name="Zou J."/>
            <person name="Zhong X.J."/>
            <person name="Ran P.X."/>
            <person name="Zhong N.S."/>
            <person name="Liu Z.G."/>
            <person name="Tsui S.K.W."/>
        </authorList>
    </citation>
    <scope>NUCLEOTIDE SEQUENCE</scope>
    <source>
        <strain evidence="2">Derf</strain>
        <tissue evidence="2">Whole organism</tissue>
    </source>
</reference>
<dbReference type="AlphaFoldDB" id="A0A922HNB8"/>
<feature type="region of interest" description="Disordered" evidence="1">
    <location>
        <begin position="196"/>
        <end position="215"/>
    </location>
</feature>
<dbReference type="Proteomes" id="UP000790347">
    <property type="component" value="Unassembled WGS sequence"/>
</dbReference>
<keyword evidence="3" id="KW-1185">Reference proteome</keyword>
<comment type="caution">
    <text evidence="2">The sequence shown here is derived from an EMBL/GenBank/DDBJ whole genome shotgun (WGS) entry which is preliminary data.</text>
</comment>
<accession>A0A922HNB8</accession>
<proteinExistence type="predicted"/>
<gene>
    <name evidence="2" type="ORF">DERF_014667</name>
</gene>
<evidence type="ECO:0000313" key="3">
    <source>
        <dbReference type="Proteomes" id="UP000790347"/>
    </source>
</evidence>
<protein>
    <submittedName>
        <fullName evidence="2">Uncharacterized protein</fullName>
    </submittedName>
</protein>
<name>A0A922HNB8_DERFA</name>
<organism evidence="2 3">
    <name type="scientific">Dermatophagoides farinae</name>
    <name type="common">American house dust mite</name>
    <dbReference type="NCBI Taxonomy" id="6954"/>
    <lineage>
        <taxon>Eukaryota</taxon>
        <taxon>Metazoa</taxon>
        <taxon>Ecdysozoa</taxon>
        <taxon>Arthropoda</taxon>
        <taxon>Chelicerata</taxon>
        <taxon>Arachnida</taxon>
        <taxon>Acari</taxon>
        <taxon>Acariformes</taxon>
        <taxon>Sarcoptiformes</taxon>
        <taxon>Astigmata</taxon>
        <taxon>Psoroptidia</taxon>
        <taxon>Analgoidea</taxon>
        <taxon>Pyroglyphidae</taxon>
        <taxon>Dermatophagoidinae</taxon>
        <taxon>Dermatophagoides</taxon>
    </lineage>
</organism>
<evidence type="ECO:0000313" key="2">
    <source>
        <dbReference type="EMBL" id="KAH9493943.1"/>
    </source>
</evidence>
<evidence type="ECO:0000256" key="1">
    <source>
        <dbReference type="SAM" id="MobiDB-lite"/>
    </source>
</evidence>
<dbReference type="EMBL" id="ASGP02000008">
    <property type="protein sequence ID" value="KAH9493943.1"/>
    <property type="molecule type" value="Genomic_DNA"/>
</dbReference>